<proteinExistence type="inferred from homology"/>
<dbReference type="GO" id="GO:0006935">
    <property type="term" value="P:chemotaxis"/>
    <property type="evidence" value="ECO:0007669"/>
    <property type="project" value="UniProtKB-KW"/>
</dbReference>
<accession>X0S581</accession>
<dbReference type="Gene3D" id="3.30.1330.200">
    <property type="match status" value="1"/>
</dbReference>
<evidence type="ECO:0000256" key="1">
    <source>
        <dbReference type="ARBA" id="ARBA00022500"/>
    </source>
</evidence>
<organism evidence="3">
    <name type="scientific">marine sediment metagenome</name>
    <dbReference type="NCBI Taxonomy" id="412755"/>
    <lineage>
        <taxon>unclassified sequences</taxon>
        <taxon>metagenomes</taxon>
        <taxon>ecological metagenomes</taxon>
    </lineage>
</organism>
<dbReference type="PANTHER" id="PTHR35147">
    <property type="entry name" value="CHEMORECEPTOR GLUTAMINE DEAMIDASE CHED-RELATED"/>
    <property type="match status" value="1"/>
</dbReference>
<sequence length="160" mass="17309">MTKEIMVGVGSYYVAKNPAKLICHGLGSCIAIALHSPRMHTGALAHAMLPRYSEGRDKTNPGKYVDTSIYLMVDELLERGAKKHSIKAKLVGGAQMFSFINPGVLDVGRRNIETANKILKEEGIKIMAKNVGGSKGRTISFDIKTGLIEVKIIGKEATVI</sequence>
<dbReference type="GO" id="GO:0050568">
    <property type="term" value="F:protein-glutamine glutaminase activity"/>
    <property type="evidence" value="ECO:0007669"/>
    <property type="project" value="InterPro"/>
</dbReference>
<dbReference type="SUPFAM" id="SSF64438">
    <property type="entry name" value="CNF1/YfiH-like putative cysteine hydrolases"/>
    <property type="match status" value="1"/>
</dbReference>
<dbReference type="CDD" id="cd16352">
    <property type="entry name" value="CheD"/>
    <property type="match status" value="1"/>
</dbReference>
<dbReference type="InterPro" id="IPR038592">
    <property type="entry name" value="CheD-like_sf"/>
</dbReference>
<evidence type="ECO:0000313" key="3">
    <source>
        <dbReference type="EMBL" id="GAF76174.1"/>
    </source>
</evidence>
<evidence type="ECO:0008006" key="4">
    <source>
        <dbReference type="Google" id="ProtNLM"/>
    </source>
</evidence>
<evidence type="ECO:0000256" key="2">
    <source>
        <dbReference type="ARBA" id="ARBA00022801"/>
    </source>
</evidence>
<dbReference type="AlphaFoldDB" id="X0S581"/>
<dbReference type="HAMAP" id="MF_01440">
    <property type="entry name" value="CheD"/>
    <property type="match status" value="1"/>
</dbReference>
<dbReference type="Pfam" id="PF03975">
    <property type="entry name" value="CheD"/>
    <property type="match status" value="1"/>
</dbReference>
<reference evidence="3" key="1">
    <citation type="journal article" date="2014" name="Front. Microbiol.">
        <title>High frequency of phylogenetically diverse reductive dehalogenase-homologous genes in deep subseafloor sedimentary metagenomes.</title>
        <authorList>
            <person name="Kawai M."/>
            <person name="Futagami T."/>
            <person name="Toyoda A."/>
            <person name="Takaki Y."/>
            <person name="Nishi S."/>
            <person name="Hori S."/>
            <person name="Arai W."/>
            <person name="Tsubouchi T."/>
            <person name="Morono Y."/>
            <person name="Uchiyama I."/>
            <person name="Ito T."/>
            <person name="Fujiyama A."/>
            <person name="Inagaki F."/>
            <person name="Takami H."/>
        </authorList>
    </citation>
    <scope>NUCLEOTIDE SEQUENCE</scope>
    <source>
        <strain evidence="3">Expedition CK06-06</strain>
    </source>
</reference>
<protein>
    <recommendedName>
        <fullName evidence="4">Chemoreceptor glutamine deamidase CheD</fullName>
    </recommendedName>
</protein>
<dbReference type="InterPro" id="IPR005659">
    <property type="entry name" value="Chemorcpt_Glu_NH3ase_CheD"/>
</dbReference>
<keyword evidence="2" id="KW-0378">Hydrolase</keyword>
<keyword evidence="1" id="KW-0145">Chemotaxis</keyword>
<gene>
    <name evidence="3" type="ORF">S01H1_08395</name>
</gene>
<dbReference type="InterPro" id="IPR011324">
    <property type="entry name" value="Cytotoxic_necrot_fac-like_cat"/>
</dbReference>
<name>X0S581_9ZZZZ</name>
<dbReference type="PANTHER" id="PTHR35147:SF1">
    <property type="entry name" value="CHEMORECEPTOR GLUTAMINE DEAMIDASE CHED-RELATED"/>
    <property type="match status" value="1"/>
</dbReference>
<dbReference type="EMBL" id="BARS01004310">
    <property type="protein sequence ID" value="GAF76174.1"/>
    <property type="molecule type" value="Genomic_DNA"/>
</dbReference>
<comment type="caution">
    <text evidence="3">The sequence shown here is derived from an EMBL/GenBank/DDBJ whole genome shotgun (WGS) entry which is preliminary data.</text>
</comment>